<organism evidence="2 3">
    <name type="scientific">Malaciobacter canalis</name>
    <dbReference type="NCBI Taxonomy" id="1912871"/>
    <lineage>
        <taxon>Bacteria</taxon>
        <taxon>Pseudomonadati</taxon>
        <taxon>Campylobacterota</taxon>
        <taxon>Epsilonproteobacteria</taxon>
        <taxon>Campylobacterales</taxon>
        <taxon>Arcobacteraceae</taxon>
        <taxon>Malaciobacter</taxon>
    </lineage>
</organism>
<keyword evidence="1" id="KW-0472">Membrane</keyword>
<comment type="caution">
    <text evidence="2">The sequence shown here is derived from an EMBL/GenBank/DDBJ whole genome shotgun (WGS) entry which is preliminary data.</text>
</comment>
<dbReference type="RefSeq" id="WP_099335387.1">
    <property type="nucleotide sequence ID" value="NZ_CP042812.1"/>
</dbReference>
<evidence type="ECO:0000313" key="2">
    <source>
        <dbReference type="EMBL" id="PHO08645.1"/>
    </source>
</evidence>
<feature type="transmembrane region" description="Helical" evidence="1">
    <location>
        <begin position="12"/>
        <end position="31"/>
    </location>
</feature>
<keyword evidence="3" id="KW-1185">Reference proteome</keyword>
<evidence type="ECO:0000313" key="3">
    <source>
        <dbReference type="Proteomes" id="UP000221384"/>
    </source>
</evidence>
<reference evidence="2 3" key="1">
    <citation type="submission" date="2017-09" db="EMBL/GenBank/DDBJ databases">
        <authorList>
            <person name="Perez-Cataluna A."/>
            <person name="Figueras M.J."/>
            <person name="Salas-Masso N."/>
        </authorList>
    </citation>
    <scope>NUCLEOTIDE SEQUENCE [LARGE SCALE GENOMIC DNA]</scope>
    <source>
        <strain evidence="2 3">F138-33</strain>
    </source>
</reference>
<keyword evidence="1" id="KW-0812">Transmembrane</keyword>
<gene>
    <name evidence="2" type="ORF">CPG37_13440</name>
</gene>
<feature type="transmembrane region" description="Helical" evidence="1">
    <location>
        <begin position="97"/>
        <end position="118"/>
    </location>
</feature>
<keyword evidence="1" id="KW-1133">Transmembrane helix</keyword>
<feature type="transmembrane region" description="Helical" evidence="1">
    <location>
        <begin position="43"/>
        <end position="65"/>
    </location>
</feature>
<name>A0ABX4LLI3_9BACT</name>
<proteinExistence type="predicted"/>
<sequence>MKISEKKISYYINFLVFLTISINSFYAYSFIDKFFYTTNDKNFEILISAISLEIAWISIFVWFSFRPKERKDILILTIIPMIISNTLTNLTLAQMQIYTNILFLFLFSSLYLIGYFLLRFSNKEYFYDS</sequence>
<dbReference type="Proteomes" id="UP000221384">
    <property type="component" value="Unassembled WGS sequence"/>
</dbReference>
<protein>
    <submittedName>
        <fullName evidence="2">Uncharacterized protein</fullName>
    </submittedName>
</protein>
<feature type="transmembrane region" description="Helical" evidence="1">
    <location>
        <begin position="72"/>
        <end position="91"/>
    </location>
</feature>
<evidence type="ECO:0000256" key="1">
    <source>
        <dbReference type="SAM" id="Phobius"/>
    </source>
</evidence>
<accession>A0ABX4LLI3</accession>
<dbReference type="EMBL" id="NWVW01000026">
    <property type="protein sequence ID" value="PHO08645.1"/>
    <property type="molecule type" value="Genomic_DNA"/>
</dbReference>